<protein>
    <submittedName>
        <fullName evidence="1">Uncharacterized protein</fullName>
    </submittedName>
</protein>
<name>A0A1I0CMI2_9FIRM</name>
<accession>A0A1I0CMI2</accession>
<dbReference type="AlphaFoldDB" id="A0A1I0CMI2"/>
<organism evidence="1 2">
    <name type="scientific">[Clostridium] polysaccharolyticum</name>
    <dbReference type="NCBI Taxonomy" id="29364"/>
    <lineage>
        <taxon>Bacteria</taxon>
        <taxon>Bacillati</taxon>
        <taxon>Bacillota</taxon>
        <taxon>Clostridia</taxon>
        <taxon>Lachnospirales</taxon>
        <taxon>Lachnospiraceae</taxon>
    </lineage>
</organism>
<reference evidence="1 2" key="1">
    <citation type="submission" date="2016-10" db="EMBL/GenBank/DDBJ databases">
        <authorList>
            <person name="de Groot N.N."/>
        </authorList>
    </citation>
    <scope>NUCLEOTIDE SEQUENCE [LARGE SCALE GENOMIC DNA]</scope>
    <source>
        <strain evidence="1 2">DSM 1801</strain>
    </source>
</reference>
<keyword evidence="2" id="KW-1185">Reference proteome</keyword>
<dbReference type="Gene3D" id="3.90.105.50">
    <property type="match status" value="1"/>
</dbReference>
<dbReference type="EMBL" id="FOHN01000010">
    <property type="protein sequence ID" value="SET20199.1"/>
    <property type="molecule type" value="Genomic_DNA"/>
</dbReference>
<proteinExistence type="predicted"/>
<dbReference type="Proteomes" id="UP000199800">
    <property type="component" value="Unassembled WGS sequence"/>
</dbReference>
<evidence type="ECO:0000313" key="2">
    <source>
        <dbReference type="Proteomes" id="UP000199800"/>
    </source>
</evidence>
<sequence length="49" mass="5760">MRRLAEDNDREFALYFGNKFLICRPKFEEYLLSLMQKPSGDGGDSDEKK</sequence>
<dbReference type="InterPro" id="IPR038148">
    <property type="entry name" value="Tn1545/Tn916_Xis"/>
</dbReference>
<evidence type="ECO:0000313" key="1">
    <source>
        <dbReference type="EMBL" id="SET20199.1"/>
    </source>
</evidence>
<gene>
    <name evidence="1" type="ORF">SAMN04487772_11060</name>
</gene>